<feature type="binding site" evidence="4">
    <location>
        <position position="107"/>
    </location>
    <ligand>
        <name>(6R)-10-formyltetrahydrofolate</name>
        <dbReference type="ChEBI" id="CHEBI:195366"/>
    </ligand>
</feature>
<comment type="catalytic activity">
    <reaction evidence="4">
        <text>N(1)-(5-phospho-beta-D-ribosyl)glycinamide + (6R)-10-formyltetrahydrofolate = N(2)-formyl-N(1)-(5-phospho-beta-D-ribosyl)glycinamide + (6S)-5,6,7,8-tetrahydrofolate + H(+)</text>
        <dbReference type="Rhea" id="RHEA:15053"/>
        <dbReference type="ChEBI" id="CHEBI:15378"/>
        <dbReference type="ChEBI" id="CHEBI:57453"/>
        <dbReference type="ChEBI" id="CHEBI:143788"/>
        <dbReference type="ChEBI" id="CHEBI:147286"/>
        <dbReference type="ChEBI" id="CHEBI:195366"/>
        <dbReference type="EC" id="2.1.2.2"/>
    </reaction>
</comment>
<dbReference type="InterPro" id="IPR058532">
    <property type="entry name" value="YjbR/MT2646/Rv2570-like"/>
</dbReference>
<feature type="binding site" evidence="4">
    <location>
        <begin position="16"/>
        <end position="18"/>
    </location>
    <ligand>
        <name>N(1)-(5-phospho-beta-D-ribosyl)glycinamide</name>
        <dbReference type="ChEBI" id="CHEBI:143788"/>
    </ligand>
</feature>
<dbReference type="Pfam" id="PF00551">
    <property type="entry name" value="Formyl_trans_N"/>
    <property type="match status" value="1"/>
</dbReference>
<evidence type="ECO:0000256" key="4">
    <source>
        <dbReference type="HAMAP-Rule" id="MF_01930"/>
    </source>
</evidence>
<feature type="site" description="Raises pKa of active site His" evidence="4">
    <location>
        <position position="145"/>
    </location>
</feature>
<protein>
    <recommendedName>
        <fullName evidence="4">Phosphoribosylglycinamide formyltransferase</fullName>
        <ecNumber evidence="4">2.1.2.2</ecNumber>
    </recommendedName>
    <alternativeName>
        <fullName evidence="4">5'-phosphoribosylglycinamide transformylase</fullName>
    </alternativeName>
    <alternativeName>
        <fullName evidence="4">GAR transformylase</fullName>
        <shortName evidence="4">GART</shortName>
    </alternativeName>
</protein>
<feature type="binding site" evidence="4">
    <location>
        <begin position="90"/>
        <end position="93"/>
    </location>
    <ligand>
        <name>(6R)-10-formyltetrahydrofolate</name>
        <dbReference type="ChEBI" id="CHEBI:195366"/>
    </ligand>
</feature>
<dbReference type="RefSeq" id="WP_218632930.1">
    <property type="nucleotide sequence ID" value="NZ_JAHVAH010000001.1"/>
</dbReference>
<comment type="caution">
    <text evidence="4">Lacks conserved residue(s) required for the propagation of feature annotation.</text>
</comment>
<keyword evidence="7" id="KW-1185">Reference proteome</keyword>
<evidence type="ECO:0000256" key="3">
    <source>
        <dbReference type="ARBA" id="ARBA00022755"/>
    </source>
</evidence>
<dbReference type="InterPro" id="IPR002376">
    <property type="entry name" value="Formyl_transf_N"/>
</dbReference>
<comment type="function">
    <text evidence="4">Catalyzes the transfer of a formyl group from 10-formyltetrahydrofolate to 5-phospho-ribosyl-glycinamide (GAR), producing 5-phospho-ribosyl-N-formylglycinamide (FGAR) and tetrahydrofolate.</text>
</comment>
<dbReference type="PANTHER" id="PTHR43369">
    <property type="entry name" value="PHOSPHORIBOSYLGLYCINAMIDE FORMYLTRANSFERASE"/>
    <property type="match status" value="1"/>
</dbReference>
<evidence type="ECO:0000256" key="1">
    <source>
        <dbReference type="ARBA" id="ARBA00005054"/>
    </source>
</evidence>
<gene>
    <name evidence="4 6" type="primary">purN</name>
    <name evidence="6" type="ORF">KTQ36_06710</name>
</gene>
<keyword evidence="3 4" id="KW-0658">Purine biosynthesis</keyword>
<dbReference type="EMBL" id="JAHVAH010000001">
    <property type="protein sequence ID" value="MBW0144986.1"/>
    <property type="molecule type" value="Genomic_DNA"/>
</dbReference>
<dbReference type="NCBIfam" id="TIGR00639">
    <property type="entry name" value="PurN"/>
    <property type="match status" value="1"/>
</dbReference>
<name>A0ABS6V674_9SPHN</name>
<dbReference type="CDD" id="cd08645">
    <property type="entry name" value="FMT_core_GART"/>
    <property type="match status" value="1"/>
</dbReference>
<accession>A0ABS6V674</accession>
<dbReference type="HAMAP" id="MF_01930">
    <property type="entry name" value="PurN"/>
    <property type="match status" value="1"/>
</dbReference>
<evidence type="ECO:0000256" key="2">
    <source>
        <dbReference type="ARBA" id="ARBA00022679"/>
    </source>
</evidence>
<comment type="pathway">
    <text evidence="1 4">Purine metabolism; IMP biosynthesis via de novo pathway; N(2)-formyl-N(1)-(5-phospho-D-ribosyl)glycinamide from N(1)-(5-phospho-D-ribosyl)glycinamide (10-formyl THF route): step 1/1.</text>
</comment>
<organism evidence="6 7">
    <name type="scientific">Sphingomicrobium clamense</name>
    <dbReference type="NCBI Taxonomy" id="2851013"/>
    <lineage>
        <taxon>Bacteria</taxon>
        <taxon>Pseudomonadati</taxon>
        <taxon>Pseudomonadota</taxon>
        <taxon>Alphaproteobacteria</taxon>
        <taxon>Sphingomonadales</taxon>
        <taxon>Sphingomonadaceae</taxon>
        <taxon>Sphingomicrobium</taxon>
    </lineage>
</organism>
<evidence type="ECO:0000313" key="7">
    <source>
        <dbReference type="Proteomes" id="UP000698028"/>
    </source>
</evidence>
<keyword evidence="2 4" id="KW-0808">Transferase</keyword>
<dbReference type="EC" id="2.1.2.2" evidence="4"/>
<dbReference type="GO" id="GO:0004644">
    <property type="term" value="F:phosphoribosylglycinamide formyltransferase activity"/>
    <property type="evidence" value="ECO:0007669"/>
    <property type="project" value="UniProtKB-EC"/>
</dbReference>
<sequence length="319" mass="35263">MTARRTRLAILISGRGSNMAALIYASRAEDCPYEPALVTGNKPDAPGLALAHAEGVTTAKLDGKAKDFWTQLDETLRAHEVEMVALAGFMRIIPDDFLAKWEGRIVNIHPSLLPKYKGVGTHKAAIDAGDKVTGATVHLVIPELDSGEVLGQVEVAIVEGDTPETLADRVLIAEHQLYPRVLSDYLGRALDPDWITEEVGRRALALPETMFKTSHGAPAWRVGSKSTGKLFAIMWVRHHGEDHVGLLVKCSGQEEMAGLIEADPDLYFRPQYYGPSNWIGIRLDRPDTDWDHVEHWLQRSWIECAPARVAKLHKVAAEF</sequence>
<dbReference type="Proteomes" id="UP000698028">
    <property type="component" value="Unassembled WGS sequence"/>
</dbReference>
<feature type="active site" description="Proton donor" evidence="4">
    <location>
        <position position="109"/>
    </location>
</feature>
<proteinExistence type="inferred from homology"/>
<dbReference type="InterPro" id="IPR004607">
    <property type="entry name" value="GART"/>
</dbReference>
<comment type="caution">
    <text evidence="6">The sequence shown here is derived from an EMBL/GenBank/DDBJ whole genome shotgun (WGS) entry which is preliminary data.</text>
</comment>
<evidence type="ECO:0000259" key="5">
    <source>
        <dbReference type="Pfam" id="PF00551"/>
    </source>
</evidence>
<dbReference type="PANTHER" id="PTHR43369:SF2">
    <property type="entry name" value="PHOSPHORIBOSYLGLYCINAMIDE FORMYLTRANSFERASE"/>
    <property type="match status" value="1"/>
</dbReference>
<evidence type="ECO:0000313" key="6">
    <source>
        <dbReference type="EMBL" id="MBW0144986.1"/>
    </source>
</evidence>
<dbReference type="Pfam" id="PF04237">
    <property type="entry name" value="YjbR"/>
    <property type="match status" value="1"/>
</dbReference>
<feature type="domain" description="Formyl transferase N-terminal" evidence="5">
    <location>
        <begin position="7"/>
        <end position="182"/>
    </location>
</feature>
<comment type="similarity">
    <text evidence="4">Belongs to the GART family.</text>
</comment>
<reference evidence="6 7" key="1">
    <citation type="submission" date="2021-07" db="EMBL/GenBank/DDBJ databases">
        <title>The draft genome sequence of Sphingomicrobium sp. B8.</title>
        <authorList>
            <person name="Mu L."/>
        </authorList>
    </citation>
    <scope>NUCLEOTIDE SEQUENCE [LARGE SCALE GENOMIC DNA]</scope>
    <source>
        <strain evidence="6 7">B8</strain>
    </source>
</reference>